<dbReference type="EMBL" id="JAMPKX010000011">
    <property type="protein sequence ID" value="MEP0949315.1"/>
    <property type="molecule type" value="Genomic_DNA"/>
</dbReference>
<protein>
    <submittedName>
        <fullName evidence="4">SDR family oxidoreductase</fullName>
    </submittedName>
</protein>
<dbReference type="CDD" id="cd05233">
    <property type="entry name" value="SDR_c"/>
    <property type="match status" value="1"/>
</dbReference>
<dbReference type="Gene3D" id="3.40.50.720">
    <property type="entry name" value="NAD(P)-binding Rossmann-like Domain"/>
    <property type="match status" value="1"/>
</dbReference>
<dbReference type="RefSeq" id="WP_190704835.1">
    <property type="nucleotide sequence ID" value="NZ_JAMPKX010000011.1"/>
</dbReference>
<dbReference type="PRINTS" id="PR00080">
    <property type="entry name" value="SDRFAMILY"/>
</dbReference>
<dbReference type="Pfam" id="PF00106">
    <property type="entry name" value="adh_short"/>
    <property type="match status" value="1"/>
</dbReference>
<evidence type="ECO:0000256" key="1">
    <source>
        <dbReference type="ARBA" id="ARBA00006484"/>
    </source>
</evidence>
<dbReference type="InterPro" id="IPR036291">
    <property type="entry name" value="NAD(P)-bd_dom_sf"/>
</dbReference>
<keyword evidence="2" id="KW-0560">Oxidoreductase</keyword>
<accession>A0ABV0K959</accession>
<keyword evidence="5" id="KW-1185">Reference proteome</keyword>
<dbReference type="Proteomes" id="UP001482513">
    <property type="component" value="Unassembled WGS sequence"/>
</dbReference>
<gene>
    <name evidence="4" type="ORF">NC992_20715</name>
</gene>
<name>A0ABV0K959_9CYAN</name>
<dbReference type="PANTHER" id="PTHR44196:SF1">
    <property type="entry name" value="DEHYDROGENASE_REDUCTASE SDR FAMILY MEMBER 7B"/>
    <property type="match status" value="1"/>
</dbReference>
<evidence type="ECO:0000256" key="2">
    <source>
        <dbReference type="ARBA" id="ARBA00023002"/>
    </source>
</evidence>
<reference evidence="4 5" key="1">
    <citation type="submission" date="2022-04" db="EMBL/GenBank/DDBJ databases">
        <title>Positive selection, recombination, and allopatry shape intraspecific diversity of widespread and dominant cyanobacteria.</title>
        <authorList>
            <person name="Wei J."/>
            <person name="Shu W."/>
            <person name="Hu C."/>
        </authorList>
    </citation>
    <scope>NUCLEOTIDE SEQUENCE [LARGE SCALE GENOMIC DNA]</scope>
    <source>
        <strain evidence="4 5">DQ-A4</strain>
    </source>
</reference>
<proteinExistence type="inferred from homology"/>
<evidence type="ECO:0000313" key="4">
    <source>
        <dbReference type="EMBL" id="MEP0949315.1"/>
    </source>
</evidence>
<sequence length="251" mass="26762">MQTLTKTANSIPSLNGKVAIVTGGARGLGAATCQCLATAGLNVVVADLRHELASDLAQEIGASSGSAMALNLDVTSPTSAAALLDQVLDRYGRIDVLINNAGIDVTESVEDLTHDQWQQVINVNLNGPFYMSKAVFPAMRENGGGHIINIVSTAAKRAWANASAYHASKWGLLGFSQALHVEGRPHNIKVTSLIAGGMRTPFLLERFPDIDQTTLQDPANVAETIRYLLMQPPGTVISEMMVLPMKETSWP</sequence>
<dbReference type="InterPro" id="IPR002347">
    <property type="entry name" value="SDR_fam"/>
</dbReference>
<organism evidence="4 5">
    <name type="scientific">Leptolyngbya subtilissima DQ-A4</name>
    <dbReference type="NCBI Taxonomy" id="2933933"/>
    <lineage>
        <taxon>Bacteria</taxon>
        <taxon>Bacillati</taxon>
        <taxon>Cyanobacteriota</taxon>
        <taxon>Cyanophyceae</taxon>
        <taxon>Leptolyngbyales</taxon>
        <taxon>Leptolyngbyaceae</taxon>
        <taxon>Leptolyngbya group</taxon>
        <taxon>Leptolyngbya</taxon>
    </lineage>
</organism>
<dbReference type="PANTHER" id="PTHR44196">
    <property type="entry name" value="DEHYDROGENASE/REDUCTASE SDR FAMILY MEMBER 7B"/>
    <property type="match status" value="1"/>
</dbReference>
<dbReference type="PRINTS" id="PR00081">
    <property type="entry name" value="GDHRDH"/>
</dbReference>
<comment type="caution">
    <text evidence="4">The sequence shown here is derived from an EMBL/GenBank/DDBJ whole genome shotgun (WGS) entry which is preliminary data.</text>
</comment>
<dbReference type="SUPFAM" id="SSF51735">
    <property type="entry name" value="NAD(P)-binding Rossmann-fold domains"/>
    <property type="match status" value="1"/>
</dbReference>
<evidence type="ECO:0000313" key="5">
    <source>
        <dbReference type="Proteomes" id="UP001482513"/>
    </source>
</evidence>
<evidence type="ECO:0000256" key="3">
    <source>
        <dbReference type="RuleBase" id="RU000363"/>
    </source>
</evidence>
<comment type="similarity">
    <text evidence="1 3">Belongs to the short-chain dehydrogenases/reductases (SDR) family.</text>
</comment>